<protein>
    <submittedName>
        <fullName evidence="1">Uncharacterized protein</fullName>
    </submittedName>
</protein>
<comment type="caution">
    <text evidence="1">The sequence shown here is derived from an EMBL/GenBank/DDBJ whole genome shotgun (WGS) entry which is preliminary data.</text>
</comment>
<gene>
    <name evidence="1" type="ORF">EGT74_26995</name>
</gene>
<organism evidence="1 2">
    <name type="scientific">Chitinophaga lutea</name>
    <dbReference type="NCBI Taxonomy" id="2488634"/>
    <lineage>
        <taxon>Bacteria</taxon>
        <taxon>Pseudomonadati</taxon>
        <taxon>Bacteroidota</taxon>
        <taxon>Chitinophagia</taxon>
        <taxon>Chitinophagales</taxon>
        <taxon>Chitinophagaceae</taxon>
        <taxon>Chitinophaga</taxon>
    </lineage>
</organism>
<dbReference type="AlphaFoldDB" id="A0A3N4PHF2"/>
<reference evidence="1 2" key="1">
    <citation type="submission" date="2018-11" db="EMBL/GenBank/DDBJ databases">
        <title>Chitinophaga lutea sp.nov., isolate from arsenic contaminated soil.</title>
        <authorList>
            <person name="Zong Y."/>
        </authorList>
    </citation>
    <scope>NUCLEOTIDE SEQUENCE [LARGE SCALE GENOMIC DNA]</scope>
    <source>
        <strain evidence="1 2">ZY74</strain>
    </source>
</reference>
<dbReference type="OrthoDB" id="654952at2"/>
<name>A0A3N4PHF2_9BACT</name>
<dbReference type="RefSeq" id="WP_123849650.1">
    <property type="nucleotide sequence ID" value="NZ_RPDH01000003.1"/>
</dbReference>
<sequence length="205" mass="23909">MPEQYIQTRFESICGEHDTWIVAYDSAAFGVPLYFVWYTDNKGGDKLLTFNNHEIFAVTALEELAGRVREHLPELQAPPKLQRWLDAVGDLQPETCNTYSVDRIARQIRSKKLSLDALDGLSNFIDLFGDYANSLHDTAHLAAFRENRIIESLIGYYYQHIFWPRLNDQEQFPRYKRPPLEIDHSELLRVFTGMKEKMEAVIRIL</sequence>
<accession>A0A3N4PHF2</accession>
<dbReference type="EMBL" id="RPDH01000003">
    <property type="protein sequence ID" value="RPE05999.1"/>
    <property type="molecule type" value="Genomic_DNA"/>
</dbReference>
<proteinExistence type="predicted"/>
<evidence type="ECO:0000313" key="1">
    <source>
        <dbReference type="EMBL" id="RPE05999.1"/>
    </source>
</evidence>
<dbReference type="Proteomes" id="UP000278351">
    <property type="component" value="Unassembled WGS sequence"/>
</dbReference>
<evidence type="ECO:0000313" key="2">
    <source>
        <dbReference type="Proteomes" id="UP000278351"/>
    </source>
</evidence>
<keyword evidence="2" id="KW-1185">Reference proteome</keyword>